<proteinExistence type="predicted"/>
<dbReference type="AlphaFoldDB" id="A0A2W2CAD0"/>
<reference evidence="1 2" key="1">
    <citation type="submission" date="2018-01" db="EMBL/GenBank/DDBJ databases">
        <title>Draft genome sequence of Jishengella endophytica.</title>
        <authorList>
            <person name="Sahin N."/>
            <person name="Ay H."/>
            <person name="Saygin H."/>
        </authorList>
    </citation>
    <scope>NUCLEOTIDE SEQUENCE [LARGE SCALE GENOMIC DNA]</scope>
    <source>
        <strain evidence="1 2">DSM 45430</strain>
    </source>
</reference>
<dbReference type="RefSeq" id="WP_111245469.1">
    <property type="nucleotide sequence ID" value="NZ_AP023358.1"/>
</dbReference>
<name>A0A2W2CAD0_9ACTN</name>
<sequence length="111" mass="11858">MGKFLALFNGAAGELDKAELTEQEQTEFIQAWASWAQANEKALIDPGAPLYAKKLVTVQGVEDFTDTLTGYTIVAADSHDEAVQIFAEHPHLGLFAGNSIAVIECPAPPAD</sequence>
<dbReference type="EMBL" id="POTX01000205">
    <property type="protein sequence ID" value="PZF89814.1"/>
    <property type="molecule type" value="Genomic_DNA"/>
</dbReference>
<protein>
    <submittedName>
        <fullName evidence="1">Uncharacterized protein</fullName>
    </submittedName>
</protein>
<evidence type="ECO:0000313" key="2">
    <source>
        <dbReference type="Proteomes" id="UP000248627"/>
    </source>
</evidence>
<comment type="caution">
    <text evidence="1">The sequence shown here is derived from an EMBL/GenBank/DDBJ whole genome shotgun (WGS) entry which is preliminary data.</text>
</comment>
<evidence type="ECO:0000313" key="1">
    <source>
        <dbReference type="EMBL" id="PZF89814.1"/>
    </source>
</evidence>
<dbReference type="Gene3D" id="3.30.70.1060">
    <property type="entry name" value="Dimeric alpha+beta barrel"/>
    <property type="match status" value="1"/>
</dbReference>
<gene>
    <name evidence="1" type="ORF">C1I93_23505</name>
</gene>
<accession>A0A2W2CAD0</accession>
<dbReference type="Proteomes" id="UP000248627">
    <property type="component" value="Unassembled WGS sequence"/>
</dbReference>
<dbReference type="OrthoDB" id="4637922at2"/>
<organism evidence="1 2">
    <name type="scientific">Micromonospora endophytica</name>
    <dbReference type="NCBI Taxonomy" id="515350"/>
    <lineage>
        <taxon>Bacteria</taxon>
        <taxon>Bacillati</taxon>
        <taxon>Actinomycetota</taxon>
        <taxon>Actinomycetes</taxon>
        <taxon>Micromonosporales</taxon>
        <taxon>Micromonosporaceae</taxon>
        <taxon>Micromonospora</taxon>
    </lineage>
</organism>
<keyword evidence="2" id="KW-1185">Reference proteome</keyword>